<evidence type="ECO:0000256" key="7">
    <source>
        <dbReference type="ARBA" id="ARBA00022737"/>
    </source>
</evidence>
<evidence type="ECO:0000256" key="14">
    <source>
        <dbReference type="ARBA" id="ARBA00073539"/>
    </source>
</evidence>
<keyword evidence="16" id="KW-0175">Coiled coil</keyword>
<organism evidence="19 20">
    <name type="scientific">Dissostichus eleginoides</name>
    <name type="common">Patagonian toothfish</name>
    <name type="synonym">Dissostichus amissus</name>
    <dbReference type="NCBI Taxonomy" id="100907"/>
    <lineage>
        <taxon>Eukaryota</taxon>
        <taxon>Metazoa</taxon>
        <taxon>Chordata</taxon>
        <taxon>Craniata</taxon>
        <taxon>Vertebrata</taxon>
        <taxon>Euteleostomi</taxon>
        <taxon>Actinopterygii</taxon>
        <taxon>Neopterygii</taxon>
        <taxon>Teleostei</taxon>
        <taxon>Neoteleostei</taxon>
        <taxon>Acanthomorphata</taxon>
        <taxon>Eupercaria</taxon>
        <taxon>Perciformes</taxon>
        <taxon>Notothenioidei</taxon>
        <taxon>Nototheniidae</taxon>
        <taxon>Dissostichus</taxon>
    </lineage>
</organism>
<evidence type="ECO:0000256" key="10">
    <source>
        <dbReference type="ARBA" id="ARBA00023034"/>
    </source>
</evidence>
<feature type="compositionally biased region" description="Basic and acidic residues" evidence="17">
    <location>
        <begin position="349"/>
        <end position="371"/>
    </location>
</feature>
<evidence type="ECO:0000259" key="18">
    <source>
        <dbReference type="PROSITE" id="PS51720"/>
    </source>
</evidence>
<comment type="caution">
    <text evidence="19">The sequence shown here is derived from an EMBL/GenBank/DDBJ whole genome shotgun (WGS) entry which is preliminary data.</text>
</comment>
<keyword evidence="7" id="KW-0677">Repeat</keyword>
<evidence type="ECO:0000256" key="11">
    <source>
        <dbReference type="ARBA" id="ARBA00023128"/>
    </source>
</evidence>
<dbReference type="PANTHER" id="PTHR10903">
    <property type="entry name" value="GTPASE, IMAP FAMILY MEMBER-RELATED"/>
    <property type="match status" value="1"/>
</dbReference>
<proteinExistence type="inferred from homology"/>
<dbReference type="SUPFAM" id="SSF52540">
    <property type="entry name" value="P-loop containing nucleoside triphosphate hydrolases"/>
    <property type="match status" value="1"/>
</dbReference>
<keyword evidence="8" id="KW-0547">Nucleotide-binding</keyword>
<dbReference type="EMBL" id="JASDAP010000013">
    <property type="protein sequence ID" value="KAK1892992.1"/>
    <property type="molecule type" value="Genomic_DNA"/>
</dbReference>
<keyword evidence="10" id="KW-0333">Golgi apparatus</keyword>
<dbReference type="GO" id="GO:0005794">
    <property type="term" value="C:Golgi apparatus"/>
    <property type="evidence" value="ECO:0007669"/>
    <property type="project" value="UniProtKB-SubCell"/>
</dbReference>
<feature type="coiled-coil region" evidence="16">
    <location>
        <begin position="371"/>
        <end position="519"/>
    </location>
</feature>
<comment type="function">
    <text evidence="13">Exerts an anti-apoptotic effect in the immune system and is involved in responses to infections.</text>
</comment>
<evidence type="ECO:0000256" key="1">
    <source>
        <dbReference type="ARBA" id="ARBA00004173"/>
    </source>
</evidence>
<evidence type="ECO:0000256" key="8">
    <source>
        <dbReference type="ARBA" id="ARBA00022741"/>
    </source>
</evidence>
<dbReference type="GO" id="GO:0005739">
    <property type="term" value="C:mitochondrion"/>
    <property type="evidence" value="ECO:0007669"/>
    <property type="project" value="UniProtKB-SubCell"/>
</dbReference>
<dbReference type="GO" id="GO:0005783">
    <property type="term" value="C:endoplasmic reticulum"/>
    <property type="evidence" value="ECO:0007669"/>
    <property type="project" value="UniProtKB-SubCell"/>
</dbReference>
<gene>
    <name evidence="19" type="ORF">KUDE01_008063</name>
</gene>
<dbReference type="CDD" id="cd01852">
    <property type="entry name" value="AIG1"/>
    <property type="match status" value="1"/>
</dbReference>
<keyword evidence="20" id="KW-1185">Reference proteome</keyword>
<evidence type="ECO:0000256" key="12">
    <source>
        <dbReference type="ARBA" id="ARBA00023134"/>
    </source>
</evidence>
<keyword evidence="6" id="KW-0963">Cytoplasm</keyword>
<dbReference type="InterPro" id="IPR027417">
    <property type="entry name" value="P-loop_NTPase"/>
</dbReference>
<comment type="similarity">
    <text evidence="5">Belongs to the TRAFAC class TrmE-Era-EngA-EngB-Septin-like GTPase superfamily. AIG1/Toc34/Toc159-like paraseptin GTPase family. IAN subfamily.</text>
</comment>
<evidence type="ECO:0000256" key="6">
    <source>
        <dbReference type="ARBA" id="ARBA00022490"/>
    </source>
</evidence>
<evidence type="ECO:0000256" key="16">
    <source>
        <dbReference type="SAM" id="Coils"/>
    </source>
</evidence>
<evidence type="ECO:0000256" key="2">
    <source>
        <dbReference type="ARBA" id="ARBA00004240"/>
    </source>
</evidence>
<evidence type="ECO:0000256" key="13">
    <source>
        <dbReference type="ARBA" id="ARBA00056809"/>
    </source>
</evidence>
<feature type="region of interest" description="Disordered" evidence="17">
    <location>
        <begin position="337"/>
        <end position="371"/>
    </location>
</feature>
<dbReference type="GO" id="GO:0005829">
    <property type="term" value="C:cytosol"/>
    <property type="evidence" value="ECO:0007669"/>
    <property type="project" value="UniProtKB-SubCell"/>
</dbReference>
<dbReference type="FunFam" id="3.40.50.300:FF:000536">
    <property type="entry name" value="GTPase IMAP family member 8"/>
    <property type="match status" value="1"/>
</dbReference>
<evidence type="ECO:0000256" key="5">
    <source>
        <dbReference type="ARBA" id="ARBA00008535"/>
    </source>
</evidence>
<reference evidence="19" key="1">
    <citation type="submission" date="2023-04" db="EMBL/GenBank/DDBJ databases">
        <title>Chromosome-level genome of Chaenocephalus aceratus.</title>
        <authorList>
            <person name="Park H."/>
        </authorList>
    </citation>
    <scope>NUCLEOTIDE SEQUENCE</scope>
    <source>
        <strain evidence="19">DE</strain>
        <tissue evidence="19">Muscle</tissue>
    </source>
</reference>
<dbReference type="PANTHER" id="PTHR10903:SF170">
    <property type="entry name" value="GTPASE IMAP FAMILY MEMBER 7"/>
    <property type="match status" value="1"/>
</dbReference>
<comment type="subcellular location">
    <subcellularLocation>
        <location evidence="3">Cytoplasm</location>
        <location evidence="3">Cytosol</location>
    </subcellularLocation>
    <subcellularLocation>
        <location evidence="2">Endoplasmic reticulum</location>
    </subcellularLocation>
    <subcellularLocation>
        <location evidence="4">Golgi apparatus</location>
    </subcellularLocation>
    <subcellularLocation>
        <location evidence="1">Mitochondrion</location>
    </subcellularLocation>
</comment>
<evidence type="ECO:0000256" key="15">
    <source>
        <dbReference type="ARBA" id="ARBA00077278"/>
    </source>
</evidence>
<dbReference type="GO" id="GO:0005525">
    <property type="term" value="F:GTP binding"/>
    <property type="evidence" value="ECO:0007669"/>
    <property type="project" value="UniProtKB-KW"/>
</dbReference>
<accession>A0AAD9BYY7</accession>
<evidence type="ECO:0000256" key="4">
    <source>
        <dbReference type="ARBA" id="ARBA00004555"/>
    </source>
</evidence>
<evidence type="ECO:0000256" key="17">
    <source>
        <dbReference type="SAM" id="MobiDB-lite"/>
    </source>
</evidence>
<dbReference type="Gene3D" id="3.40.50.300">
    <property type="entry name" value="P-loop containing nucleotide triphosphate hydrolases"/>
    <property type="match status" value="1"/>
</dbReference>
<protein>
    <recommendedName>
        <fullName evidence="14">GTPase IMAP family member 8</fullName>
    </recommendedName>
    <alternativeName>
        <fullName evidence="15">Immune-associated nucleotide-binding protein 9</fullName>
    </alternativeName>
</protein>
<keyword evidence="12" id="KW-0342">GTP-binding</keyword>
<keyword evidence="11" id="KW-0496">Mitochondrion</keyword>
<sequence length="559" mass="66153">MAKPRLNTVAGQHFVLKTAGYKRQSSGCLRMVLIGKTGCGKSAAANTILGRECFKSKASAKSVTEFCQKETGEIDGRPVVIVDTPGLYDTTLTNKQVQQELAKCMSMLSPGPHVFLLVLQIGRFTQEEKDTVHLIKELFGEKSGDYIIVLFTRGDELNVQTIESYIEDDDEEELIQLITECGGRYLVFNNNDQKNRTQVSKLLTQVESMIRNNGDGCYTSEMFQEAEAAIQKEVERILQRKDGEIQREIMDFEDKHKEELQAKKRQLAEEISKTERETDFKTSLFKIKEEFIKEQQEQQEKRKKKQEKRKEEETNRKCLDQIQQIDLEQTLEAQQINIQNGTEKQPTADAKRTQNREKMKREKETWEKERKEKWEKQYLEEQQRRVEEEKQLKNREEYEKERLEYDKKRKADLIRKEQMEKELSELQEKLLKNQAAIQKRHEEEARRQAEEFNEFQLRNTDDFAAQIEKHDKEMEDLNNKQQKHNDSIVQHLCKHKPYRNDFERLKKRQEQEMNDLTVTLCPPEDMDKVIHDLKTKQEEEKNTWIREHVKKARGRCVIL</sequence>
<dbReference type="InterPro" id="IPR006703">
    <property type="entry name" value="G_AIG1"/>
</dbReference>
<name>A0AAD9BYY7_DISEL</name>
<feature type="domain" description="AIG1-type G" evidence="18">
    <location>
        <begin position="26"/>
        <end position="227"/>
    </location>
</feature>
<keyword evidence="9" id="KW-0256">Endoplasmic reticulum</keyword>
<dbReference type="PROSITE" id="PS51720">
    <property type="entry name" value="G_AIG1"/>
    <property type="match status" value="1"/>
</dbReference>
<dbReference type="Pfam" id="PF04548">
    <property type="entry name" value="AIG1"/>
    <property type="match status" value="1"/>
</dbReference>
<evidence type="ECO:0000313" key="20">
    <source>
        <dbReference type="Proteomes" id="UP001228049"/>
    </source>
</evidence>
<evidence type="ECO:0000256" key="9">
    <source>
        <dbReference type="ARBA" id="ARBA00022824"/>
    </source>
</evidence>
<dbReference type="AlphaFoldDB" id="A0AAD9BYY7"/>
<dbReference type="InterPro" id="IPR045058">
    <property type="entry name" value="GIMA/IAN/Toc"/>
</dbReference>
<dbReference type="Proteomes" id="UP001228049">
    <property type="component" value="Unassembled WGS sequence"/>
</dbReference>
<feature type="coiled-coil region" evidence="16">
    <location>
        <begin position="250"/>
        <end position="321"/>
    </location>
</feature>
<evidence type="ECO:0000256" key="3">
    <source>
        <dbReference type="ARBA" id="ARBA00004514"/>
    </source>
</evidence>
<evidence type="ECO:0000313" key="19">
    <source>
        <dbReference type="EMBL" id="KAK1892992.1"/>
    </source>
</evidence>